<comment type="caution">
    <text evidence="3">The sequence shown here is derived from an EMBL/GenBank/DDBJ whole genome shotgun (WGS) entry which is preliminary data.</text>
</comment>
<reference evidence="3 4" key="1">
    <citation type="submission" date="2023-02" db="EMBL/GenBank/DDBJ databases">
        <title>LHISI_Scaffold_Assembly.</title>
        <authorList>
            <person name="Stuart O.P."/>
            <person name="Cleave R."/>
            <person name="Magrath M.J.L."/>
            <person name="Mikheyev A.S."/>
        </authorList>
    </citation>
    <scope>NUCLEOTIDE SEQUENCE [LARGE SCALE GENOMIC DNA]</scope>
    <source>
        <strain evidence="3">Daus_M_001</strain>
        <tissue evidence="3">Leg muscle</tissue>
    </source>
</reference>
<dbReference type="EMBL" id="JARBHB010000007">
    <property type="protein sequence ID" value="KAJ8878854.1"/>
    <property type="molecule type" value="Genomic_DNA"/>
</dbReference>
<dbReference type="PANTHER" id="PTHR46708:SF2">
    <property type="entry name" value="FIBRONECTIN TYPE-III DOMAIN-CONTAINING PROTEIN"/>
    <property type="match status" value="1"/>
</dbReference>
<dbReference type="SUPFAM" id="SSF49265">
    <property type="entry name" value="Fibronectin type III"/>
    <property type="match status" value="2"/>
</dbReference>
<feature type="domain" description="Fibronectin type-III" evidence="2">
    <location>
        <begin position="378"/>
        <end position="476"/>
    </location>
</feature>
<name>A0ABQ9H3I5_9NEOP</name>
<evidence type="ECO:0000259" key="2">
    <source>
        <dbReference type="PROSITE" id="PS50853"/>
    </source>
</evidence>
<protein>
    <recommendedName>
        <fullName evidence="2">Fibronectin type-III domain-containing protein</fullName>
    </recommendedName>
</protein>
<dbReference type="Gene3D" id="2.60.40.10">
    <property type="entry name" value="Immunoglobulins"/>
    <property type="match status" value="2"/>
</dbReference>
<dbReference type="PROSITE" id="PS50853">
    <property type="entry name" value="FN3"/>
    <property type="match status" value="1"/>
</dbReference>
<dbReference type="Proteomes" id="UP001159363">
    <property type="component" value="Chromosome 6"/>
</dbReference>
<gene>
    <name evidence="3" type="ORF">PR048_019443</name>
</gene>
<evidence type="ECO:0000256" key="1">
    <source>
        <dbReference type="ARBA" id="ARBA00022737"/>
    </source>
</evidence>
<dbReference type="InterPro" id="IPR050991">
    <property type="entry name" value="ECM_Regulatory_Proteins"/>
</dbReference>
<sequence length="479" mass="53355">MASFGDCLPKTTVPERRFGVPRVEEVLLDGSSRNVSWEATWEPGCLKGYQVCWTSMHDRDVSCDFAPPEATSLQITLDNMEPCERFNVEVTAISRDHKSRDSRITYGVAAPYRPPRSPDLNLLDFYLWKNLKARANATLVDDVAPSVNILWRVAKQSGNFQGFIYASGCSCNGGLMHVLRLVAGPPRITGLKLTQQSRDLATLEWSSASNHSCITSVQLWLCENSTQELSTCFYTKMNSATVKFEFQNFEVCRYYYATIRAAGRIDSSPTTTLEMYLDSANEVARVEASNITQDSVLITWWVSDVKMRCQTETMKLCLQEEGGRMLPDCWEWTLGQDNPRDSIALSDLDPCAAYDVMVSLITAGKYSNKTLTFTTPMAFEALSATTESVANTVAVVKWTYEVASKDCKPTVMQVCYSRQDASDTSKMCRTLSTARHSRVRLSDLVACTSYTVVLTLLTSVGPQPNCTLSLVTKSEGTRN</sequence>
<dbReference type="InterPro" id="IPR036116">
    <property type="entry name" value="FN3_sf"/>
</dbReference>
<proteinExistence type="predicted"/>
<dbReference type="InterPro" id="IPR003961">
    <property type="entry name" value="FN3_dom"/>
</dbReference>
<keyword evidence="1" id="KW-0677">Repeat</keyword>
<organism evidence="3 4">
    <name type="scientific">Dryococelus australis</name>
    <dbReference type="NCBI Taxonomy" id="614101"/>
    <lineage>
        <taxon>Eukaryota</taxon>
        <taxon>Metazoa</taxon>
        <taxon>Ecdysozoa</taxon>
        <taxon>Arthropoda</taxon>
        <taxon>Hexapoda</taxon>
        <taxon>Insecta</taxon>
        <taxon>Pterygota</taxon>
        <taxon>Neoptera</taxon>
        <taxon>Polyneoptera</taxon>
        <taxon>Phasmatodea</taxon>
        <taxon>Verophasmatodea</taxon>
        <taxon>Anareolatae</taxon>
        <taxon>Phasmatidae</taxon>
        <taxon>Eurycanthinae</taxon>
        <taxon>Dryococelus</taxon>
    </lineage>
</organism>
<accession>A0ABQ9H3I5</accession>
<evidence type="ECO:0000313" key="4">
    <source>
        <dbReference type="Proteomes" id="UP001159363"/>
    </source>
</evidence>
<keyword evidence="4" id="KW-1185">Reference proteome</keyword>
<dbReference type="PANTHER" id="PTHR46708">
    <property type="entry name" value="TENASCIN"/>
    <property type="match status" value="1"/>
</dbReference>
<evidence type="ECO:0000313" key="3">
    <source>
        <dbReference type="EMBL" id="KAJ8878854.1"/>
    </source>
</evidence>
<dbReference type="InterPro" id="IPR013783">
    <property type="entry name" value="Ig-like_fold"/>
</dbReference>